<dbReference type="EMBL" id="JASNQZ010000008">
    <property type="protein sequence ID" value="KAL0953830.1"/>
    <property type="molecule type" value="Genomic_DNA"/>
</dbReference>
<name>A0ABR3JFB5_9AGAR</name>
<dbReference type="Proteomes" id="UP001556367">
    <property type="component" value="Unassembled WGS sequence"/>
</dbReference>
<comment type="caution">
    <text evidence="1">The sequence shown here is derived from an EMBL/GenBank/DDBJ whole genome shotgun (WGS) entry which is preliminary data.</text>
</comment>
<protein>
    <submittedName>
        <fullName evidence="1">Uncharacterized protein</fullName>
    </submittedName>
</protein>
<dbReference type="PANTHER" id="PTHR33266:SF1">
    <property type="entry name" value="F-BOX DOMAIN-CONTAINING PROTEIN"/>
    <property type="match status" value="1"/>
</dbReference>
<evidence type="ECO:0000313" key="2">
    <source>
        <dbReference type="Proteomes" id="UP001556367"/>
    </source>
</evidence>
<proteinExistence type="predicted"/>
<gene>
    <name evidence="1" type="ORF">HGRIS_005010</name>
</gene>
<accession>A0ABR3JFB5</accession>
<sequence length="869" mass="97825">MDKVTSDFSRASVNTTGTSVSSVLLPKLKQWLADNPTQETWLINLRDSHIVPVSDPRILSGLCELPDDIKRLTSPNKSKCYTPEEMHSFKQLELAEFMLEILGSDPSNDSEMQAPANDPPGTRAEVLHEAFNQAPRGDIAEEILRNLAELEHEYDSSSFYGKFISVLQSSGTGKTYAMYQLRTYILSVTVCLRSIATDITLDFNPDDGWPPQDQPVCAFFRENNNKTWMGEEVAGAFLGALFRVMNEILKKSKSLEAFNTEWSIQDPKEPLQSLRHESFVLVRNAARALLVDNEQALMTAREIIPHDKQIGHTAFEWHTRIHKILMEDAVYSLLATYRDMDFGRFIAVAFDECIELNRFGHNPRNPYPQSQMTVTALQRMMKTCENHAIWFFLLDIHSPKPGLYAPKPDRPSSARLCQEPSLLPPWPYFGFDLMVDATELTKPKPANIGLSLEHWKLYGRPYWFSLPSVTLLDSATQKLFSAEYMCAWSDTHVFAAFSQRVLVDLASTDVARYLADTAVSKHMRLFTGVVDGIVRSGAPSEPMLAVAAAEALLRSEGTYREAISTFVSKVILRKPQVLNMGTLGELLARIILTMARDGALGTSKFPTGTTINPVSVLRFIKMLVKYDMPREFTDFAKQYVINFSHFYQLSNDTTMLKSDFLRKCWYRGVALQGSTNQPVWDILIPAYEADELDAPFDVKNMCLLVIQINCRTSPSSVEHLTAPFVDYRDDKHPSSKPPHIAILMDLPEIHSFSGTRTHIDVDFSPAVPPVGSSNDPSLPSSISAVSTSKPLSNFAIRRTFFCETLPETKRWFIRLRGHEGDVYPVISELGPALLQNDVWRALQKPLGAAATKFMRAIDPLSRLADTYSY</sequence>
<keyword evidence="2" id="KW-1185">Reference proteome</keyword>
<evidence type="ECO:0000313" key="1">
    <source>
        <dbReference type="EMBL" id="KAL0953830.1"/>
    </source>
</evidence>
<organism evidence="1 2">
    <name type="scientific">Hohenbuehelia grisea</name>
    <dbReference type="NCBI Taxonomy" id="104357"/>
    <lineage>
        <taxon>Eukaryota</taxon>
        <taxon>Fungi</taxon>
        <taxon>Dikarya</taxon>
        <taxon>Basidiomycota</taxon>
        <taxon>Agaricomycotina</taxon>
        <taxon>Agaricomycetes</taxon>
        <taxon>Agaricomycetidae</taxon>
        <taxon>Agaricales</taxon>
        <taxon>Pleurotineae</taxon>
        <taxon>Pleurotaceae</taxon>
        <taxon>Hohenbuehelia</taxon>
    </lineage>
</organism>
<dbReference type="PANTHER" id="PTHR33266">
    <property type="entry name" value="CHROMOSOME 15, WHOLE GENOME SHOTGUN SEQUENCE"/>
    <property type="match status" value="1"/>
</dbReference>
<reference evidence="2" key="1">
    <citation type="submission" date="2024-06" db="EMBL/GenBank/DDBJ databases">
        <title>Multi-omics analyses provide insights into the biosynthesis of the anticancer antibiotic pleurotin in Hohenbuehelia grisea.</title>
        <authorList>
            <person name="Weaver J.A."/>
            <person name="Alberti F."/>
        </authorList>
    </citation>
    <scope>NUCLEOTIDE SEQUENCE [LARGE SCALE GENOMIC DNA]</scope>
    <source>
        <strain evidence="2">T-177</strain>
    </source>
</reference>